<dbReference type="GO" id="GO:0048039">
    <property type="term" value="F:ubiquinone binding"/>
    <property type="evidence" value="ECO:0007669"/>
    <property type="project" value="TreeGrafter"/>
</dbReference>
<evidence type="ECO:0000313" key="9">
    <source>
        <dbReference type="Proteomes" id="UP000011566"/>
    </source>
</evidence>
<comment type="similarity">
    <text evidence="2">Belongs to the complex I subunit 4 family.</text>
</comment>
<evidence type="ECO:0000256" key="1">
    <source>
        <dbReference type="ARBA" id="ARBA00004141"/>
    </source>
</evidence>
<dbReference type="GO" id="GO:0015990">
    <property type="term" value="P:electron transport coupled proton transport"/>
    <property type="evidence" value="ECO:0007669"/>
    <property type="project" value="TreeGrafter"/>
</dbReference>
<dbReference type="GO" id="GO:0042773">
    <property type="term" value="P:ATP synthesis coupled electron transport"/>
    <property type="evidence" value="ECO:0007669"/>
    <property type="project" value="InterPro"/>
</dbReference>
<feature type="transmembrane region" description="Helical" evidence="6">
    <location>
        <begin position="348"/>
        <end position="368"/>
    </location>
</feature>
<organism evidence="8 9">
    <name type="scientific">Halococcus hamelinensis 100A6</name>
    <dbReference type="NCBI Taxonomy" id="1132509"/>
    <lineage>
        <taxon>Archaea</taxon>
        <taxon>Methanobacteriati</taxon>
        <taxon>Methanobacteriota</taxon>
        <taxon>Stenosarchaea group</taxon>
        <taxon>Halobacteria</taxon>
        <taxon>Halobacteriales</taxon>
        <taxon>Halococcaceae</taxon>
        <taxon>Halococcus</taxon>
    </lineage>
</organism>
<evidence type="ECO:0000259" key="7">
    <source>
        <dbReference type="Pfam" id="PF00361"/>
    </source>
</evidence>
<keyword evidence="3 6" id="KW-0812">Transmembrane</keyword>
<evidence type="ECO:0000256" key="4">
    <source>
        <dbReference type="ARBA" id="ARBA00022989"/>
    </source>
</evidence>
<dbReference type="RefSeq" id="WP_007695662.1">
    <property type="nucleotide sequence ID" value="NZ_AJRK01000384.1"/>
</dbReference>
<dbReference type="GO" id="GO:0003954">
    <property type="term" value="F:NADH dehydrogenase activity"/>
    <property type="evidence" value="ECO:0007669"/>
    <property type="project" value="TreeGrafter"/>
</dbReference>
<protein>
    <submittedName>
        <fullName evidence="8">NADH dehydrogenase-like complex subunit M</fullName>
    </submittedName>
</protein>
<comment type="caution">
    <text evidence="8">The sequence shown here is derived from an EMBL/GenBank/DDBJ whole genome shotgun (WGS) entry which is preliminary data.</text>
</comment>
<gene>
    <name evidence="8" type="ORF">C447_15911</name>
</gene>
<keyword evidence="5 6" id="KW-0472">Membrane</keyword>
<feature type="transmembrane region" description="Helical" evidence="6">
    <location>
        <begin position="28"/>
        <end position="47"/>
    </location>
</feature>
<evidence type="ECO:0000256" key="2">
    <source>
        <dbReference type="ARBA" id="ARBA00009025"/>
    </source>
</evidence>
<evidence type="ECO:0000256" key="3">
    <source>
        <dbReference type="ARBA" id="ARBA00022692"/>
    </source>
</evidence>
<comment type="subcellular location">
    <subcellularLocation>
        <location evidence="1">Membrane</location>
        <topology evidence="1">Multi-pass membrane protein</topology>
    </subcellularLocation>
</comment>
<dbReference type="InterPro" id="IPR003918">
    <property type="entry name" value="NADH_UbQ_OxRdtase"/>
</dbReference>
<dbReference type="InterPro" id="IPR001750">
    <property type="entry name" value="ND/Mrp_TM"/>
</dbReference>
<dbReference type="AlphaFoldDB" id="M0LSX7"/>
<dbReference type="Proteomes" id="UP000011566">
    <property type="component" value="Unassembled WGS sequence"/>
</dbReference>
<feature type="domain" description="NADH:quinone oxidoreductase/Mrp antiporter transmembrane" evidence="7">
    <location>
        <begin position="134"/>
        <end position="422"/>
    </location>
</feature>
<feature type="transmembrane region" description="Helical" evidence="6">
    <location>
        <begin position="85"/>
        <end position="106"/>
    </location>
</feature>
<feature type="transmembrane region" description="Helical" evidence="6">
    <location>
        <begin position="426"/>
        <end position="445"/>
    </location>
</feature>
<dbReference type="PRINTS" id="PR01437">
    <property type="entry name" value="NUOXDRDTASE4"/>
</dbReference>
<feature type="transmembrane region" description="Helical" evidence="6">
    <location>
        <begin position="256"/>
        <end position="277"/>
    </location>
</feature>
<accession>M0LSX7</accession>
<evidence type="ECO:0000256" key="6">
    <source>
        <dbReference type="SAM" id="Phobius"/>
    </source>
</evidence>
<feature type="transmembrane region" description="Helical" evidence="6">
    <location>
        <begin position="389"/>
        <end position="414"/>
    </location>
</feature>
<dbReference type="Pfam" id="PF00361">
    <property type="entry name" value="Proton_antipo_M"/>
    <property type="match status" value="1"/>
</dbReference>
<feature type="transmembrane region" description="Helical" evidence="6">
    <location>
        <begin position="289"/>
        <end position="310"/>
    </location>
</feature>
<dbReference type="PANTHER" id="PTHR43507">
    <property type="entry name" value="NADH-UBIQUINONE OXIDOREDUCTASE CHAIN 4"/>
    <property type="match status" value="1"/>
</dbReference>
<dbReference type="EMBL" id="AOMB01000042">
    <property type="protein sequence ID" value="EMA36273.1"/>
    <property type="molecule type" value="Genomic_DNA"/>
</dbReference>
<keyword evidence="4 6" id="KW-1133">Transmembrane helix</keyword>
<dbReference type="PANTHER" id="PTHR43507:SF1">
    <property type="entry name" value="NADH-UBIQUINONE OXIDOREDUCTASE CHAIN 4"/>
    <property type="match status" value="1"/>
</dbReference>
<evidence type="ECO:0000256" key="5">
    <source>
        <dbReference type="ARBA" id="ARBA00023136"/>
    </source>
</evidence>
<feature type="transmembrane region" description="Helical" evidence="6">
    <location>
        <begin position="473"/>
        <end position="495"/>
    </location>
</feature>
<evidence type="ECO:0000313" key="8">
    <source>
        <dbReference type="EMBL" id="EMA36273.1"/>
    </source>
</evidence>
<dbReference type="NCBIfam" id="TIGR01972">
    <property type="entry name" value="NDH_I_M"/>
    <property type="match status" value="1"/>
</dbReference>
<sequence>MLIELLIALCLLGAVVVFLLPDEYAPFGGFVASLFPLVTSFVLWYGFDGSGNAFLQGGQLAYETDVEWISLGQYAVNWHVGLDGISMPLVVLSTVLTSLAIVTGWTPIDRQRSGFYALLLFLEAGLVGVFSTLDFFAFLVFWEAVLIPVYLLITVWGGPRREYAAIKFFVYTNVATLVMFIGFAALVFGLGDSVTSLDLPAVTQALRAGELGSLGGVGAGTLRLAAFAAMFFGFGMKMAVVPFHTWLPDAYTESPTPVTVVLAGIVTKMGTYAMLRFNFTMLPDIVEQYAQVIALFAVVTVIYGALLALSQHDLKRIVAYSSLPSMGFVLLGLVAYTPYGLSGATFQMVSHGLLSGLLFACVGVIYSATGTRMVGDMAGLAGRMPVTAAAFVAGSFGYMGLPFMSGFMGEYFIFQGAFDSFPGSPVFTAVAMFGIVLVAGYLLFAMQRALFGEFRVDGSSTVRRAAVHDLAPLVVLIACVIVLGSAPHLIFSMIADAVGPLLGGGL</sequence>
<feature type="transmembrane region" description="Helical" evidence="6">
    <location>
        <begin position="136"/>
        <end position="156"/>
    </location>
</feature>
<feature type="transmembrane region" description="Helical" evidence="6">
    <location>
        <begin position="113"/>
        <end position="130"/>
    </location>
</feature>
<keyword evidence="9" id="KW-1185">Reference proteome</keyword>
<dbReference type="GO" id="GO:0008137">
    <property type="term" value="F:NADH dehydrogenase (ubiquinone) activity"/>
    <property type="evidence" value="ECO:0007669"/>
    <property type="project" value="InterPro"/>
</dbReference>
<dbReference type="GO" id="GO:0016020">
    <property type="term" value="C:membrane"/>
    <property type="evidence" value="ECO:0007669"/>
    <property type="project" value="UniProtKB-SubCell"/>
</dbReference>
<dbReference type="eggNOG" id="arCOG01538">
    <property type="taxonomic scope" value="Archaea"/>
</dbReference>
<reference evidence="8 9" key="1">
    <citation type="journal article" date="2014" name="PLoS Genet.">
        <title>Phylogenetically driven sequencing of extremely halophilic archaea reveals strategies for static and dynamic osmo-response.</title>
        <authorList>
            <person name="Becker E.A."/>
            <person name="Seitzer P.M."/>
            <person name="Tritt A."/>
            <person name="Larsen D."/>
            <person name="Krusor M."/>
            <person name="Yao A.I."/>
            <person name="Wu D."/>
            <person name="Madern D."/>
            <person name="Eisen J.A."/>
            <person name="Darling A.E."/>
            <person name="Facciotti M.T."/>
        </authorList>
    </citation>
    <scope>NUCLEOTIDE SEQUENCE [LARGE SCALE GENOMIC DNA]</scope>
    <source>
        <strain evidence="8 9">100A6</strain>
    </source>
</reference>
<feature type="transmembrane region" description="Helical" evidence="6">
    <location>
        <begin position="317"/>
        <end position="336"/>
    </location>
</feature>
<dbReference type="OrthoDB" id="19089at2157"/>
<feature type="transmembrane region" description="Helical" evidence="6">
    <location>
        <begin position="168"/>
        <end position="191"/>
    </location>
</feature>
<dbReference type="PATRIC" id="fig|1132509.6.peg.3699"/>
<name>M0LSX7_9EURY</name>
<dbReference type="InterPro" id="IPR010227">
    <property type="entry name" value="NADH_Q_OxRdtase_chainM/4"/>
</dbReference>
<proteinExistence type="inferred from homology"/>
<feature type="transmembrane region" description="Helical" evidence="6">
    <location>
        <begin position="6"/>
        <end position="21"/>
    </location>
</feature>